<dbReference type="RefSeq" id="XP_008212955.1">
    <property type="nucleotide sequence ID" value="XM_008214733.4"/>
</dbReference>
<evidence type="ECO:0000259" key="1">
    <source>
        <dbReference type="Pfam" id="PF13613"/>
    </source>
</evidence>
<dbReference type="SMR" id="A0A7M7HEC9"/>
<name>A0A7M7HEC9_NASVI</name>
<dbReference type="KEGG" id="nvi:100678209"/>
<dbReference type="InParanoid" id="A0A7M7HEC9"/>
<reference evidence="2" key="1">
    <citation type="submission" date="2021-01" db="UniProtKB">
        <authorList>
            <consortium name="EnsemblMetazoa"/>
        </authorList>
    </citation>
    <scope>IDENTIFICATION</scope>
</reference>
<evidence type="ECO:0000313" key="2">
    <source>
        <dbReference type="EnsemblMetazoa" id="XP_008212955"/>
    </source>
</evidence>
<dbReference type="GeneID" id="100678209"/>
<keyword evidence="3" id="KW-1185">Reference proteome</keyword>
<feature type="domain" description="Transposase Helix-turn-helix" evidence="1">
    <location>
        <begin position="189"/>
        <end position="236"/>
    </location>
</feature>
<protein>
    <recommendedName>
        <fullName evidence="1">Transposase Helix-turn-helix domain-containing protein</fullName>
    </recommendedName>
</protein>
<accession>A0A7M7HEC9</accession>
<dbReference type="Proteomes" id="UP000002358">
    <property type="component" value="Chromosome 1"/>
</dbReference>
<dbReference type="Pfam" id="PF13613">
    <property type="entry name" value="HTH_Tnp_4"/>
    <property type="match status" value="1"/>
</dbReference>
<dbReference type="EnsemblMetazoa" id="XM_008214733">
    <property type="protein sequence ID" value="XP_008212955"/>
    <property type="gene ID" value="LOC100678209"/>
</dbReference>
<sequence>MHFTKNDYAMPDYPSEYRKLKKSTVPSLNLPISESVTESTLRKTINDQERSVRLINRCNKKKIDQEKFVNNTVPVKNSSIEVPNGVPGDVPAENVPVEAPAEDVPVVDIPVENVAVKATVEAVPTKEPESNSRQDSEIEVQCDVYKKFVNTEKDLNILTGLPSFDLLNLFEDVVQIVSPKAAKCYFKSKLSIKDRIVLTLTKLKQNISYSRLCVMFRISSEENCRKIFLRMISILSVGLKYAIH</sequence>
<dbReference type="OrthoDB" id="6598185at2759"/>
<dbReference type="AlphaFoldDB" id="A0A7M7HEC9"/>
<proteinExistence type="predicted"/>
<dbReference type="InterPro" id="IPR027805">
    <property type="entry name" value="Transposase_HTH_dom"/>
</dbReference>
<organism evidence="2 3">
    <name type="scientific">Nasonia vitripennis</name>
    <name type="common">Parasitic wasp</name>
    <dbReference type="NCBI Taxonomy" id="7425"/>
    <lineage>
        <taxon>Eukaryota</taxon>
        <taxon>Metazoa</taxon>
        <taxon>Ecdysozoa</taxon>
        <taxon>Arthropoda</taxon>
        <taxon>Hexapoda</taxon>
        <taxon>Insecta</taxon>
        <taxon>Pterygota</taxon>
        <taxon>Neoptera</taxon>
        <taxon>Endopterygota</taxon>
        <taxon>Hymenoptera</taxon>
        <taxon>Apocrita</taxon>
        <taxon>Proctotrupomorpha</taxon>
        <taxon>Chalcidoidea</taxon>
        <taxon>Pteromalidae</taxon>
        <taxon>Pteromalinae</taxon>
        <taxon>Nasonia</taxon>
    </lineage>
</organism>
<evidence type="ECO:0000313" key="3">
    <source>
        <dbReference type="Proteomes" id="UP000002358"/>
    </source>
</evidence>